<evidence type="ECO:0000256" key="5">
    <source>
        <dbReference type="ARBA" id="ARBA00023251"/>
    </source>
</evidence>
<name>A0A917VN87_9ACTN</name>
<evidence type="ECO:0000256" key="3">
    <source>
        <dbReference type="ARBA" id="ARBA00022989"/>
    </source>
</evidence>
<protein>
    <recommendedName>
        <fullName evidence="6">Transport permease protein</fullName>
    </recommendedName>
</protein>
<dbReference type="PANTHER" id="PTHR43027:SF2">
    <property type="entry name" value="TRANSPORT PERMEASE PROTEIN"/>
    <property type="match status" value="1"/>
</dbReference>
<feature type="transmembrane region" description="Helical" evidence="6">
    <location>
        <begin position="35"/>
        <end position="56"/>
    </location>
</feature>
<feature type="transmembrane region" description="Helical" evidence="6">
    <location>
        <begin position="237"/>
        <end position="257"/>
    </location>
</feature>
<feature type="transmembrane region" description="Helical" evidence="6">
    <location>
        <begin position="182"/>
        <end position="200"/>
    </location>
</feature>
<evidence type="ECO:0000256" key="6">
    <source>
        <dbReference type="RuleBase" id="RU361157"/>
    </source>
</evidence>
<sequence length="260" mass="27449">MTTTDSPAVTRHRPSALRKVLLAETRLFLRDPATAFFTLVLPLALLLILGSAIPAFRQPDPATGERVVDIHLPSTMIMLAVATAAFSAIPSVLATYRERGVLRRLSVTPVSPATLLGAQLLLNLATAALAAFLTILSGHLVLGSLPPAAPAWFVLAFVLGVSALFTLGLCVAALVPNGRAAGGAGALAMFPLLFFGGLWLPRQLMPEVLLRFSDFTPTGAFAQAMHDSWAGQAPQPLHLGVLVAWTLVAGAFAARAFRWE</sequence>
<evidence type="ECO:0000313" key="9">
    <source>
        <dbReference type="Proteomes" id="UP000645217"/>
    </source>
</evidence>
<dbReference type="PIRSF" id="PIRSF006648">
    <property type="entry name" value="DrrB"/>
    <property type="match status" value="1"/>
</dbReference>
<dbReference type="PRINTS" id="PR00164">
    <property type="entry name" value="ABC2TRNSPORT"/>
</dbReference>
<accession>A0A917VN87</accession>
<feature type="transmembrane region" description="Helical" evidence="6">
    <location>
        <begin position="120"/>
        <end position="145"/>
    </location>
</feature>
<comment type="subcellular location">
    <subcellularLocation>
        <location evidence="6">Cell membrane</location>
        <topology evidence="6">Multi-pass membrane protein</topology>
    </subcellularLocation>
    <subcellularLocation>
        <location evidence="1">Membrane</location>
        <topology evidence="1">Multi-pass membrane protein</topology>
    </subcellularLocation>
</comment>
<evidence type="ECO:0000259" key="7">
    <source>
        <dbReference type="PROSITE" id="PS51012"/>
    </source>
</evidence>
<reference evidence="8" key="2">
    <citation type="submission" date="2020-09" db="EMBL/GenBank/DDBJ databases">
        <authorList>
            <person name="Sun Q."/>
            <person name="Ohkuma M."/>
        </authorList>
    </citation>
    <scope>NUCLEOTIDE SEQUENCE</scope>
    <source>
        <strain evidence="8">JCM 13064</strain>
    </source>
</reference>
<evidence type="ECO:0000313" key="8">
    <source>
        <dbReference type="EMBL" id="GGL01180.1"/>
    </source>
</evidence>
<keyword evidence="5" id="KW-0046">Antibiotic resistance</keyword>
<proteinExistence type="inferred from homology"/>
<keyword evidence="4 6" id="KW-0472">Membrane</keyword>
<dbReference type="InterPro" id="IPR047817">
    <property type="entry name" value="ABC2_TM_bact-type"/>
</dbReference>
<dbReference type="RefSeq" id="WP_229691416.1">
    <property type="nucleotide sequence ID" value="NZ_BMNT01000028.1"/>
</dbReference>
<dbReference type="Proteomes" id="UP000645217">
    <property type="component" value="Unassembled WGS sequence"/>
</dbReference>
<gene>
    <name evidence="8" type="ORF">GCM10007964_49130</name>
</gene>
<dbReference type="InterPro" id="IPR000412">
    <property type="entry name" value="ABC_2_transport"/>
</dbReference>
<evidence type="ECO:0000256" key="4">
    <source>
        <dbReference type="ARBA" id="ARBA00023136"/>
    </source>
</evidence>
<comment type="similarity">
    <text evidence="6">Belongs to the ABC-2 integral membrane protein family.</text>
</comment>
<evidence type="ECO:0000256" key="2">
    <source>
        <dbReference type="ARBA" id="ARBA00022692"/>
    </source>
</evidence>
<dbReference type="InterPro" id="IPR013525">
    <property type="entry name" value="ABC2_TM"/>
</dbReference>
<keyword evidence="3 6" id="KW-1133">Transmembrane helix</keyword>
<reference evidence="8" key="1">
    <citation type="journal article" date="2014" name="Int. J. Syst. Evol. Microbiol.">
        <title>Complete genome sequence of Corynebacterium casei LMG S-19264T (=DSM 44701T), isolated from a smear-ripened cheese.</title>
        <authorList>
            <consortium name="US DOE Joint Genome Institute (JGI-PGF)"/>
            <person name="Walter F."/>
            <person name="Albersmeier A."/>
            <person name="Kalinowski J."/>
            <person name="Ruckert C."/>
        </authorList>
    </citation>
    <scope>NUCLEOTIDE SEQUENCE</scope>
    <source>
        <strain evidence="8">JCM 13064</strain>
    </source>
</reference>
<dbReference type="Pfam" id="PF01061">
    <property type="entry name" value="ABC2_membrane"/>
    <property type="match status" value="1"/>
</dbReference>
<feature type="domain" description="ABC transmembrane type-2" evidence="7">
    <location>
        <begin position="33"/>
        <end position="260"/>
    </location>
</feature>
<dbReference type="GO" id="GO:0046677">
    <property type="term" value="P:response to antibiotic"/>
    <property type="evidence" value="ECO:0007669"/>
    <property type="project" value="UniProtKB-KW"/>
</dbReference>
<dbReference type="EMBL" id="BMNT01000028">
    <property type="protein sequence ID" value="GGL01180.1"/>
    <property type="molecule type" value="Genomic_DNA"/>
</dbReference>
<dbReference type="GO" id="GO:0140359">
    <property type="term" value="F:ABC-type transporter activity"/>
    <property type="evidence" value="ECO:0007669"/>
    <property type="project" value="InterPro"/>
</dbReference>
<feature type="transmembrane region" description="Helical" evidence="6">
    <location>
        <begin position="151"/>
        <end position="175"/>
    </location>
</feature>
<organism evidence="8 9">
    <name type="scientific">Sphaerisporangium melleum</name>
    <dbReference type="NCBI Taxonomy" id="321316"/>
    <lineage>
        <taxon>Bacteria</taxon>
        <taxon>Bacillati</taxon>
        <taxon>Actinomycetota</taxon>
        <taxon>Actinomycetes</taxon>
        <taxon>Streptosporangiales</taxon>
        <taxon>Streptosporangiaceae</taxon>
        <taxon>Sphaerisporangium</taxon>
    </lineage>
</organism>
<keyword evidence="9" id="KW-1185">Reference proteome</keyword>
<dbReference type="PANTHER" id="PTHR43027">
    <property type="entry name" value="DOXORUBICIN RESISTANCE ABC TRANSPORTER PERMEASE PROTEIN DRRC-RELATED"/>
    <property type="match status" value="1"/>
</dbReference>
<dbReference type="PROSITE" id="PS51012">
    <property type="entry name" value="ABC_TM2"/>
    <property type="match status" value="1"/>
</dbReference>
<dbReference type="InterPro" id="IPR052902">
    <property type="entry name" value="ABC-2_transporter"/>
</dbReference>
<dbReference type="AlphaFoldDB" id="A0A917VN87"/>
<keyword evidence="6" id="KW-0813">Transport</keyword>
<comment type="caution">
    <text evidence="8">The sequence shown here is derived from an EMBL/GenBank/DDBJ whole genome shotgun (WGS) entry which is preliminary data.</text>
</comment>
<feature type="transmembrane region" description="Helical" evidence="6">
    <location>
        <begin position="76"/>
        <end position="96"/>
    </location>
</feature>
<keyword evidence="2 6" id="KW-0812">Transmembrane</keyword>
<evidence type="ECO:0000256" key="1">
    <source>
        <dbReference type="ARBA" id="ARBA00004141"/>
    </source>
</evidence>
<keyword evidence="6" id="KW-1003">Cell membrane</keyword>
<dbReference type="GO" id="GO:0043190">
    <property type="term" value="C:ATP-binding cassette (ABC) transporter complex"/>
    <property type="evidence" value="ECO:0007669"/>
    <property type="project" value="InterPro"/>
</dbReference>